<protein>
    <submittedName>
        <fullName evidence="9">MFS transporter</fullName>
    </submittedName>
</protein>
<proteinExistence type="predicted"/>
<dbReference type="Proteomes" id="UP000423396">
    <property type="component" value="Chromosome"/>
</dbReference>
<evidence type="ECO:0000256" key="6">
    <source>
        <dbReference type="ARBA" id="ARBA00023136"/>
    </source>
</evidence>
<gene>
    <name evidence="9" type="ORF">D1868_06210</name>
</gene>
<feature type="transmembrane region" description="Helical" evidence="7">
    <location>
        <begin position="176"/>
        <end position="197"/>
    </location>
</feature>
<keyword evidence="3" id="KW-1003">Cell membrane</keyword>
<dbReference type="SUPFAM" id="SSF103473">
    <property type="entry name" value="MFS general substrate transporter"/>
    <property type="match status" value="1"/>
</dbReference>
<dbReference type="RefSeq" id="WP_156006587.1">
    <property type="nucleotide sequence ID" value="NZ_CP045483.1"/>
</dbReference>
<feature type="transmembrane region" description="Helical" evidence="7">
    <location>
        <begin position="104"/>
        <end position="130"/>
    </location>
</feature>
<dbReference type="InterPro" id="IPR020846">
    <property type="entry name" value="MFS_dom"/>
</dbReference>
<dbReference type="Gene3D" id="1.20.1250.20">
    <property type="entry name" value="MFS general substrate transporter like domains"/>
    <property type="match status" value="1"/>
</dbReference>
<dbReference type="GO" id="GO:0005886">
    <property type="term" value="C:plasma membrane"/>
    <property type="evidence" value="ECO:0007669"/>
    <property type="project" value="UniProtKB-SubCell"/>
</dbReference>
<dbReference type="AlphaFoldDB" id="A0A650CQ74"/>
<dbReference type="KEGG" id="sazo:D1868_06210"/>
<keyword evidence="5 7" id="KW-1133">Transmembrane helix</keyword>
<keyword evidence="4 7" id="KW-0812">Transmembrane</keyword>
<feature type="transmembrane region" description="Helical" evidence="7">
    <location>
        <begin position="320"/>
        <end position="346"/>
    </location>
</feature>
<evidence type="ECO:0000313" key="10">
    <source>
        <dbReference type="Proteomes" id="UP000423396"/>
    </source>
</evidence>
<feature type="transmembrane region" description="Helical" evidence="7">
    <location>
        <begin position="42"/>
        <end position="65"/>
    </location>
</feature>
<dbReference type="PANTHER" id="PTHR43045:SF1">
    <property type="entry name" value="SHIKIMATE TRANSPORTER"/>
    <property type="match status" value="1"/>
</dbReference>
<dbReference type="PROSITE" id="PS00217">
    <property type="entry name" value="SUGAR_TRANSPORT_2"/>
    <property type="match status" value="1"/>
</dbReference>
<dbReference type="EMBL" id="CP045483">
    <property type="protein sequence ID" value="QGR19627.1"/>
    <property type="molecule type" value="Genomic_DNA"/>
</dbReference>
<evidence type="ECO:0000256" key="7">
    <source>
        <dbReference type="SAM" id="Phobius"/>
    </source>
</evidence>
<dbReference type="GO" id="GO:0022857">
    <property type="term" value="F:transmembrane transporter activity"/>
    <property type="evidence" value="ECO:0007669"/>
    <property type="project" value="InterPro"/>
</dbReference>
<feature type="transmembrane region" description="Helical" evidence="7">
    <location>
        <begin position="261"/>
        <end position="283"/>
    </location>
</feature>
<organism evidence="9 10">
    <name type="scientific">Stygiolobus azoricus</name>
    <dbReference type="NCBI Taxonomy" id="41675"/>
    <lineage>
        <taxon>Archaea</taxon>
        <taxon>Thermoproteota</taxon>
        <taxon>Thermoprotei</taxon>
        <taxon>Sulfolobales</taxon>
        <taxon>Sulfolobaceae</taxon>
        <taxon>Stygiolobus</taxon>
    </lineage>
</organism>
<reference evidence="9 10" key="1">
    <citation type="submission" date="2019-10" db="EMBL/GenBank/DDBJ databases">
        <title>Genome Sequences from Six Type Strain Members of the Archaeal Family Sulfolobaceae: Acidianus ambivalens, Acidianus infernus, Metallosphaera prunae, Stygiolobus azoricus, Sulfolobus metallicus, and Sulfurisphaera ohwakuensis.</title>
        <authorList>
            <person name="Counts J.A."/>
            <person name="Kelly R.M."/>
        </authorList>
    </citation>
    <scope>NUCLEOTIDE SEQUENCE [LARGE SCALE GENOMIC DNA]</scope>
    <source>
        <strain evidence="9 10">FC6</strain>
    </source>
</reference>
<accession>A0A650CQ74</accession>
<dbReference type="InterPro" id="IPR005828">
    <property type="entry name" value="MFS_sugar_transport-like"/>
</dbReference>
<dbReference type="PANTHER" id="PTHR43045">
    <property type="entry name" value="SHIKIMATE TRANSPORTER"/>
    <property type="match status" value="1"/>
</dbReference>
<evidence type="ECO:0000256" key="2">
    <source>
        <dbReference type="ARBA" id="ARBA00022448"/>
    </source>
</evidence>
<keyword evidence="10" id="KW-1185">Reference proteome</keyword>
<evidence type="ECO:0000256" key="1">
    <source>
        <dbReference type="ARBA" id="ARBA00004651"/>
    </source>
</evidence>
<evidence type="ECO:0000256" key="3">
    <source>
        <dbReference type="ARBA" id="ARBA00022475"/>
    </source>
</evidence>
<dbReference type="InterPro" id="IPR036259">
    <property type="entry name" value="MFS_trans_sf"/>
</dbReference>
<sequence>MKNTIIIASMVGTIIEWYDIFIFGTGAYYISKELFPPTNPTVALLSTFLVFALGFITRPVGALFFGHYGDRIGRKQMLIITLMSSGIASGLVGLLPTYAQAGVITIYLLVVFRLILGFGLGGEWGGAVLLMAENTDSRRGFWVSFVQTTVGIGLILGSLLFLILSLTTSQTFMLSIGWRIPFLLSFLLAVIGLIIRLKVEETKAFEKAKENKEILQFPAKELFKKNWREVLIGTILAGSLGTIFYVGAILVPTIMESLKMIPLQLGFFATLLMGLMDSIFVFVGGILSDIMGRKALLIVSNVLGLILLYPSFYIHNEAAIVAMIALYGVAHGLGYSPLAALISEIFPTNVRYSGSSSAYQFGNSFIGGPASYVSDFLGSVSYALYPLYALIVILISIVSLTKVKETKGVRIT</sequence>
<feature type="transmembrane region" description="Helical" evidence="7">
    <location>
        <begin position="230"/>
        <end position="255"/>
    </location>
</feature>
<feature type="transmembrane region" description="Helical" evidence="7">
    <location>
        <begin position="77"/>
        <end position="98"/>
    </location>
</feature>
<evidence type="ECO:0000256" key="4">
    <source>
        <dbReference type="ARBA" id="ARBA00022692"/>
    </source>
</evidence>
<dbReference type="GeneID" id="42798646"/>
<dbReference type="InterPro" id="IPR005829">
    <property type="entry name" value="Sugar_transporter_CS"/>
</dbReference>
<feature type="transmembrane region" description="Helical" evidence="7">
    <location>
        <begin position="142"/>
        <end position="164"/>
    </location>
</feature>
<keyword evidence="2" id="KW-0813">Transport</keyword>
<evidence type="ECO:0000313" key="9">
    <source>
        <dbReference type="EMBL" id="QGR19627.1"/>
    </source>
</evidence>
<dbReference type="Pfam" id="PF00083">
    <property type="entry name" value="Sugar_tr"/>
    <property type="match status" value="2"/>
</dbReference>
<name>A0A650CQ74_9CREN</name>
<dbReference type="PROSITE" id="PS00216">
    <property type="entry name" value="SUGAR_TRANSPORT_1"/>
    <property type="match status" value="1"/>
</dbReference>
<comment type="subcellular location">
    <subcellularLocation>
        <location evidence="1">Cell membrane</location>
        <topology evidence="1">Multi-pass membrane protein</topology>
    </subcellularLocation>
</comment>
<feature type="transmembrane region" description="Helical" evidence="7">
    <location>
        <begin position="295"/>
        <end position="314"/>
    </location>
</feature>
<evidence type="ECO:0000256" key="5">
    <source>
        <dbReference type="ARBA" id="ARBA00022989"/>
    </source>
</evidence>
<feature type="transmembrane region" description="Helical" evidence="7">
    <location>
        <begin position="7"/>
        <end position="30"/>
    </location>
</feature>
<keyword evidence="6 7" id="KW-0472">Membrane</keyword>
<feature type="domain" description="Major facilitator superfamily (MFS) profile" evidence="8">
    <location>
        <begin position="5"/>
        <end position="407"/>
    </location>
</feature>
<dbReference type="PROSITE" id="PS50850">
    <property type="entry name" value="MFS"/>
    <property type="match status" value="1"/>
</dbReference>
<feature type="transmembrane region" description="Helical" evidence="7">
    <location>
        <begin position="383"/>
        <end position="401"/>
    </location>
</feature>
<evidence type="ECO:0000259" key="8">
    <source>
        <dbReference type="PROSITE" id="PS50850"/>
    </source>
</evidence>